<name>X0YT26_9ZZZZ</name>
<protein>
    <submittedName>
        <fullName evidence="1">Uncharacterized protein</fullName>
    </submittedName>
</protein>
<reference evidence="1" key="1">
    <citation type="journal article" date="2014" name="Front. Microbiol.">
        <title>High frequency of phylogenetically diverse reductive dehalogenase-homologous genes in deep subseafloor sedimentary metagenomes.</title>
        <authorList>
            <person name="Kawai M."/>
            <person name="Futagami T."/>
            <person name="Toyoda A."/>
            <person name="Takaki Y."/>
            <person name="Nishi S."/>
            <person name="Hori S."/>
            <person name="Arai W."/>
            <person name="Tsubouchi T."/>
            <person name="Morono Y."/>
            <person name="Uchiyama I."/>
            <person name="Ito T."/>
            <person name="Fujiyama A."/>
            <person name="Inagaki F."/>
            <person name="Takami H."/>
        </authorList>
    </citation>
    <scope>NUCLEOTIDE SEQUENCE</scope>
    <source>
        <strain evidence="1">Expedition CK06-06</strain>
    </source>
</reference>
<dbReference type="EMBL" id="BART01007536">
    <property type="protein sequence ID" value="GAG59385.1"/>
    <property type="molecule type" value="Genomic_DNA"/>
</dbReference>
<comment type="caution">
    <text evidence="1">The sequence shown here is derived from an EMBL/GenBank/DDBJ whole genome shotgun (WGS) entry which is preliminary data.</text>
</comment>
<feature type="non-terminal residue" evidence="1">
    <location>
        <position position="1"/>
    </location>
</feature>
<dbReference type="AlphaFoldDB" id="X0YT26"/>
<evidence type="ECO:0000313" key="1">
    <source>
        <dbReference type="EMBL" id="GAG59385.1"/>
    </source>
</evidence>
<gene>
    <name evidence="1" type="ORF">S01H4_17144</name>
</gene>
<accession>X0YT26</accession>
<organism evidence="1">
    <name type="scientific">marine sediment metagenome</name>
    <dbReference type="NCBI Taxonomy" id="412755"/>
    <lineage>
        <taxon>unclassified sequences</taxon>
        <taxon>metagenomes</taxon>
        <taxon>ecological metagenomes</taxon>
    </lineage>
</organism>
<proteinExistence type="predicted"/>
<sequence>SAHRPSFSIETIPENIYLRSQINLRVTITKNNDIPYIEEENLTGYCVVNCVVELVISK</sequence>